<keyword evidence="4" id="KW-0175">Coiled coil</keyword>
<dbReference type="GO" id="GO:0030687">
    <property type="term" value="C:preribosome, large subunit precursor"/>
    <property type="evidence" value="ECO:0007669"/>
    <property type="project" value="TreeGrafter"/>
</dbReference>
<evidence type="ECO:0000256" key="4">
    <source>
        <dbReference type="ARBA" id="ARBA00023054"/>
    </source>
</evidence>
<dbReference type="PANTHER" id="PTHR13028:SF0">
    <property type="entry name" value="RRNA-PROCESSING PROTEIN EBP2-RELATED"/>
    <property type="match status" value="1"/>
</dbReference>
<keyword evidence="3" id="KW-0690">Ribosome biogenesis</keyword>
<reference evidence="7 8" key="1">
    <citation type="submission" date="2016-03" db="EMBL/GenBank/DDBJ databases">
        <authorList>
            <person name="Devillers H."/>
        </authorList>
    </citation>
    <scope>NUCLEOTIDE SEQUENCE [LARGE SCALE GENOMIC DNA]</scope>
    <source>
        <strain evidence="7">CBS 11717</strain>
    </source>
</reference>
<dbReference type="Pfam" id="PF05890">
    <property type="entry name" value="Ebp2"/>
    <property type="match status" value="1"/>
</dbReference>
<evidence type="ECO:0000256" key="3">
    <source>
        <dbReference type="ARBA" id="ARBA00022517"/>
    </source>
</evidence>
<dbReference type="EMBL" id="LT598469">
    <property type="protein sequence ID" value="SCV01688.1"/>
    <property type="molecule type" value="Genomic_DNA"/>
</dbReference>
<comment type="subcellular location">
    <subcellularLocation>
        <location evidence="1">Nucleus</location>
        <location evidence="1">Nucleolus</location>
    </subcellularLocation>
</comment>
<evidence type="ECO:0000313" key="8">
    <source>
        <dbReference type="Proteomes" id="UP000191024"/>
    </source>
</evidence>
<dbReference type="OrthoDB" id="443772at2759"/>
<feature type="compositionally biased region" description="Basic and acidic residues" evidence="6">
    <location>
        <begin position="267"/>
        <end position="277"/>
    </location>
</feature>
<feature type="compositionally biased region" description="Basic and acidic residues" evidence="6">
    <location>
        <begin position="92"/>
        <end position="117"/>
    </location>
</feature>
<dbReference type="GO" id="GO:0005730">
    <property type="term" value="C:nucleolus"/>
    <property type="evidence" value="ECO:0007669"/>
    <property type="project" value="UniProtKB-SubCell"/>
</dbReference>
<proteinExistence type="inferred from homology"/>
<comment type="similarity">
    <text evidence="2">Belongs to the EBP2 family.</text>
</comment>
<dbReference type="InterPro" id="IPR008610">
    <property type="entry name" value="Ebp2"/>
</dbReference>
<feature type="region of interest" description="Disordered" evidence="6">
    <location>
        <begin position="1"/>
        <end position="162"/>
    </location>
</feature>
<evidence type="ECO:0000256" key="6">
    <source>
        <dbReference type="SAM" id="MobiDB-lite"/>
    </source>
</evidence>
<dbReference type="GO" id="GO:0042273">
    <property type="term" value="P:ribosomal large subunit biogenesis"/>
    <property type="evidence" value="ECO:0007669"/>
    <property type="project" value="TreeGrafter"/>
</dbReference>
<protein>
    <submittedName>
        <fullName evidence="7">LAMI_0G13080g1_1</fullName>
    </submittedName>
</protein>
<dbReference type="Proteomes" id="UP000191024">
    <property type="component" value="Chromosome G"/>
</dbReference>
<evidence type="ECO:0000256" key="2">
    <source>
        <dbReference type="ARBA" id="ARBA00007336"/>
    </source>
</evidence>
<dbReference type="GO" id="GO:0006364">
    <property type="term" value="P:rRNA processing"/>
    <property type="evidence" value="ECO:0007669"/>
    <property type="project" value="TreeGrafter"/>
</dbReference>
<feature type="compositionally biased region" description="Basic residues" evidence="6">
    <location>
        <begin position="376"/>
        <end position="394"/>
    </location>
</feature>
<sequence>MSKTSKIQKLSSPPESVKVAGKPASGKSAGAKEQQTSVDSAAKQSPVTENIDANDTYLRGSVISSGGVETLSRKEKRKLKKLHKKQELQQSEENKLEEEASESERKDGKLRLEKLGESDSEAESDEEEDEENQKEEEEEEEEDVPLSDVEFDSDADVVPHQKVTINNSRALKHSLERIRLPWKKHSFHEHQSITSSANTDEGIKDIYDDTERELAFYKQSLEAVHEAKEHLKRLKVPFKRPLDYFAEMVKSDEHMDKLKSKLVAEASDKKAREEARKQRQLKKFGKQVQVATLQKRQKEKRETLEKIKSLKSKRKHNEIGDSEFDVGVEDAASEKRPRPNKKRQAKDAKYGRGGMKRFKNKNDSKSSADVTDFSHRRMKGKAARPGKSRRSNRR</sequence>
<dbReference type="AlphaFoldDB" id="A0A1G4KBV2"/>
<feature type="compositionally biased region" description="Low complexity" evidence="6">
    <location>
        <begin position="18"/>
        <end position="32"/>
    </location>
</feature>
<evidence type="ECO:0000313" key="7">
    <source>
        <dbReference type="EMBL" id="SCV01688.1"/>
    </source>
</evidence>
<keyword evidence="8" id="KW-1185">Reference proteome</keyword>
<organism evidence="7 8">
    <name type="scientific">Lachancea mirantina</name>
    <dbReference type="NCBI Taxonomy" id="1230905"/>
    <lineage>
        <taxon>Eukaryota</taxon>
        <taxon>Fungi</taxon>
        <taxon>Dikarya</taxon>
        <taxon>Ascomycota</taxon>
        <taxon>Saccharomycotina</taxon>
        <taxon>Saccharomycetes</taxon>
        <taxon>Saccharomycetales</taxon>
        <taxon>Saccharomycetaceae</taxon>
        <taxon>Lachancea</taxon>
    </lineage>
</organism>
<dbReference type="GO" id="GO:0034399">
    <property type="term" value="C:nuclear periphery"/>
    <property type="evidence" value="ECO:0007669"/>
    <property type="project" value="TreeGrafter"/>
</dbReference>
<dbReference type="STRING" id="1230905.A0A1G4KBV2"/>
<feature type="compositionally biased region" description="Acidic residues" evidence="6">
    <location>
        <begin position="118"/>
        <end position="155"/>
    </location>
</feature>
<feature type="compositionally biased region" description="Polar residues" evidence="6">
    <location>
        <begin position="1"/>
        <end position="14"/>
    </location>
</feature>
<evidence type="ECO:0000256" key="1">
    <source>
        <dbReference type="ARBA" id="ARBA00004604"/>
    </source>
</evidence>
<feature type="region of interest" description="Disordered" evidence="6">
    <location>
        <begin position="267"/>
        <end position="394"/>
    </location>
</feature>
<evidence type="ECO:0000256" key="5">
    <source>
        <dbReference type="ARBA" id="ARBA00023242"/>
    </source>
</evidence>
<accession>A0A1G4KBV2</accession>
<feature type="compositionally biased region" description="Polar residues" evidence="6">
    <location>
        <begin position="33"/>
        <end position="53"/>
    </location>
</feature>
<feature type="compositionally biased region" description="Basic and acidic residues" evidence="6">
    <location>
        <begin position="299"/>
        <end position="308"/>
    </location>
</feature>
<name>A0A1G4KBV2_9SACH</name>
<dbReference type="PANTHER" id="PTHR13028">
    <property type="entry name" value="RRNA PROCESSING PROTEIN EBNA1-BINDING PROTEIN-RELATED"/>
    <property type="match status" value="1"/>
</dbReference>
<feature type="compositionally biased region" description="Basic residues" evidence="6">
    <location>
        <begin position="74"/>
        <end position="84"/>
    </location>
</feature>
<keyword evidence="5" id="KW-0539">Nucleus</keyword>
<gene>
    <name evidence="7" type="ORF">LAMI_0G13080G</name>
</gene>